<dbReference type="AlphaFoldDB" id="A0A395MTZ7"/>
<proteinExistence type="predicted"/>
<comment type="caution">
    <text evidence="2">The sequence shown here is derived from an EMBL/GenBank/DDBJ whole genome shotgun (WGS) entry which is preliminary data.</text>
</comment>
<dbReference type="Proteomes" id="UP000265631">
    <property type="component" value="Unassembled WGS sequence"/>
</dbReference>
<dbReference type="STRING" id="2594813.A0A395MTZ7"/>
<keyword evidence="3" id="KW-1185">Reference proteome</keyword>
<dbReference type="EMBL" id="PXXK01000103">
    <property type="protein sequence ID" value="RFN51421.1"/>
    <property type="molecule type" value="Genomic_DNA"/>
</dbReference>
<evidence type="ECO:0000313" key="2">
    <source>
        <dbReference type="EMBL" id="RFN51421.1"/>
    </source>
</evidence>
<evidence type="ECO:0000313" key="3">
    <source>
        <dbReference type="Proteomes" id="UP000265631"/>
    </source>
</evidence>
<feature type="compositionally biased region" description="Low complexity" evidence="1">
    <location>
        <begin position="26"/>
        <end position="39"/>
    </location>
</feature>
<gene>
    <name evidence="2" type="ORF">FIE12Z_4300</name>
</gene>
<feature type="region of interest" description="Disordered" evidence="1">
    <location>
        <begin position="1"/>
        <end position="55"/>
    </location>
</feature>
<protein>
    <submittedName>
        <fullName evidence="2">Uncharacterized protein</fullName>
    </submittedName>
</protein>
<accession>A0A395MTZ7</accession>
<evidence type="ECO:0000256" key="1">
    <source>
        <dbReference type="SAM" id="MobiDB-lite"/>
    </source>
</evidence>
<reference evidence="2 3" key="1">
    <citation type="journal article" date="2018" name="PLoS Pathog.">
        <title>Evolution of structural diversity of trichothecenes, a family of toxins produced by plant pathogenic and entomopathogenic fungi.</title>
        <authorList>
            <person name="Proctor R.H."/>
            <person name="McCormick S.P."/>
            <person name="Kim H.S."/>
            <person name="Cardoza R.E."/>
            <person name="Stanley A.M."/>
            <person name="Lindo L."/>
            <person name="Kelly A."/>
            <person name="Brown D.W."/>
            <person name="Lee T."/>
            <person name="Vaughan M.M."/>
            <person name="Alexander N.J."/>
            <person name="Busman M."/>
            <person name="Gutierrez S."/>
        </authorList>
    </citation>
    <scope>NUCLEOTIDE SEQUENCE [LARGE SCALE GENOMIC DNA]</scope>
    <source>
        <strain evidence="2 3">NRRL 13405</strain>
    </source>
</reference>
<organism evidence="2 3">
    <name type="scientific">Fusarium flagelliforme</name>
    <dbReference type="NCBI Taxonomy" id="2675880"/>
    <lineage>
        <taxon>Eukaryota</taxon>
        <taxon>Fungi</taxon>
        <taxon>Dikarya</taxon>
        <taxon>Ascomycota</taxon>
        <taxon>Pezizomycotina</taxon>
        <taxon>Sordariomycetes</taxon>
        <taxon>Hypocreomycetidae</taxon>
        <taxon>Hypocreales</taxon>
        <taxon>Nectriaceae</taxon>
        <taxon>Fusarium</taxon>
        <taxon>Fusarium incarnatum-equiseti species complex</taxon>
    </lineage>
</organism>
<feature type="compositionally biased region" description="Polar residues" evidence="1">
    <location>
        <begin position="1"/>
        <end position="25"/>
    </location>
</feature>
<sequence length="413" mass="44334">MAASTSVPTEPQTVASWQDSQSIIPTSGLSGLGQSSTGSNPESRTTSAYPDWKNGDPFNTATKATSSITAALETITSGTSLASSKGISDGAVAGVAIGCLIAGLALGVVAAFILFRRRQRNSSTSSVFVAVESQYAEPKNGPQVNVIPSGNDAELDQFLLDAIPDKEIQAELSALSELIYQHVEHHYHGPDVQTNAAEVAQGLATIDYSPDLSRLQSEEVASLCLAPKTFHIGLRHVLSHTIFRSLDFNSGGNLSMLPLTIAAMARDNHSDENTDNPAITLARSRWRSLSALLLHPNPMERTPLPVSMDEAPSKAYSLANKLNNFLQLFVAQDHASQQDQTSHLQALILECTKLGYVLLSQPDDWGFVFSNKPTTMDRANRIVVCPGLERLSHNDGTRYRSAKEAAAPETIPL</sequence>
<name>A0A395MTZ7_9HYPO</name>